<evidence type="ECO:0000313" key="2">
    <source>
        <dbReference type="Proteomes" id="UP000276215"/>
    </source>
</evidence>
<evidence type="ECO:0000313" key="1">
    <source>
        <dbReference type="EMBL" id="RPA99247.1"/>
    </source>
</evidence>
<sequence>MPIPFLHPNSSCSPLLWCSEQTLEWRTNRMANKANNRVDKWTMTVSMPSSIHGFQQQRPRSHFPPMCFMNSRVQHAVKVAFPAIESYLHSVAPTKEVLRVERLVDDANEVDNKFQGHGTLFTIHRRGVGKTRGWRRGIVLPVTRAETRQAGPLLQSLEYLTLHVCSRLSFRLIKCHGEEYRPSIVL</sequence>
<keyword evidence="2" id="KW-1185">Reference proteome</keyword>
<dbReference type="EMBL" id="ML120389">
    <property type="protein sequence ID" value="RPA99247.1"/>
    <property type="molecule type" value="Genomic_DNA"/>
</dbReference>
<reference evidence="1 2" key="1">
    <citation type="journal article" date="2018" name="Nat. Ecol. Evol.">
        <title>Pezizomycetes genomes reveal the molecular basis of ectomycorrhizal truffle lifestyle.</title>
        <authorList>
            <person name="Murat C."/>
            <person name="Payen T."/>
            <person name="Noel B."/>
            <person name="Kuo A."/>
            <person name="Morin E."/>
            <person name="Chen J."/>
            <person name="Kohler A."/>
            <person name="Krizsan K."/>
            <person name="Balestrini R."/>
            <person name="Da Silva C."/>
            <person name="Montanini B."/>
            <person name="Hainaut M."/>
            <person name="Levati E."/>
            <person name="Barry K.W."/>
            <person name="Belfiori B."/>
            <person name="Cichocki N."/>
            <person name="Clum A."/>
            <person name="Dockter R.B."/>
            <person name="Fauchery L."/>
            <person name="Guy J."/>
            <person name="Iotti M."/>
            <person name="Le Tacon F."/>
            <person name="Lindquist E.A."/>
            <person name="Lipzen A."/>
            <person name="Malagnac F."/>
            <person name="Mello A."/>
            <person name="Molinier V."/>
            <person name="Miyauchi S."/>
            <person name="Poulain J."/>
            <person name="Riccioni C."/>
            <person name="Rubini A."/>
            <person name="Sitrit Y."/>
            <person name="Splivallo R."/>
            <person name="Traeger S."/>
            <person name="Wang M."/>
            <person name="Zifcakova L."/>
            <person name="Wipf D."/>
            <person name="Zambonelli A."/>
            <person name="Paolocci F."/>
            <person name="Nowrousian M."/>
            <person name="Ottonello S."/>
            <person name="Baldrian P."/>
            <person name="Spatafora J.W."/>
            <person name="Henrissat B."/>
            <person name="Nagy L.G."/>
            <person name="Aury J.M."/>
            <person name="Wincker P."/>
            <person name="Grigoriev I.V."/>
            <person name="Bonfante P."/>
            <person name="Martin F.M."/>
        </authorList>
    </citation>
    <scope>NUCLEOTIDE SEQUENCE [LARGE SCALE GENOMIC DNA]</scope>
    <source>
        <strain evidence="1 2">120613-1</strain>
    </source>
</reference>
<gene>
    <name evidence="1" type="ORF">L873DRAFT_936741</name>
</gene>
<accession>A0A3N4JPR7</accession>
<protein>
    <submittedName>
        <fullName evidence="1">Uncharacterized protein</fullName>
    </submittedName>
</protein>
<organism evidence="1 2">
    <name type="scientific">Choiromyces venosus 120613-1</name>
    <dbReference type="NCBI Taxonomy" id="1336337"/>
    <lineage>
        <taxon>Eukaryota</taxon>
        <taxon>Fungi</taxon>
        <taxon>Dikarya</taxon>
        <taxon>Ascomycota</taxon>
        <taxon>Pezizomycotina</taxon>
        <taxon>Pezizomycetes</taxon>
        <taxon>Pezizales</taxon>
        <taxon>Tuberaceae</taxon>
        <taxon>Choiromyces</taxon>
    </lineage>
</organism>
<dbReference type="AlphaFoldDB" id="A0A3N4JPR7"/>
<name>A0A3N4JPR7_9PEZI</name>
<dbReference type="Proteomes" id="UP000276215">
    <property type="component" value="Unassembled WGS sequence"/>
</dbReference>
<proteinExistence type="predicted"/>